<dbReference type="Pfam" id="PF25556">
    <property type="entry name" value="SET_TTL"/>
    <property type="match status" value="1"/>
</dbReference>
<dbReference type="EMBL" id="RBNI01008630">
    <property type="protein sequence ID" value="RUP44604.1"/>
    <property type="molecule type" value="Genomic_DNA"/>
</dbReference>
<keyword evidence="4" id="KW-1185">Reference proteome</keyword>
<dbReference type="OrthoDB" id="2127950at2759"/>
<dbReference type="Proteomes" id="UP000268093">
    <property type="component" value="Unassembled WGS sequence"/>
</dbReference>
<dbReference type="PANTHER" id="PTHR46088">
    <property type="entry name" value="TUBULIN--TYROSINE LIGASE-LIKE PROTEIN 12"/>
    <property type="match status" value="1"/>
</dbReference>
<evidence type="ECO:0000256" key="1">
    <source>
        <dbReference type="SAM" id="MobiDB-lite"/>
    </source>
</evidence>
<dbReference type="InterPro" id="IPR027749">
    <property type="entry name" value="TTLL12"/>
</dbReference>
<comment type="caution">
    <text evidence="3">The sequence shown here is derived from an EMBL/GenBank/DDBJ whole genome shotgun (WGS) entry which is preliminary data.</text>
</comment>
<reference evidence="3 4" key="1">
    <citation type="journal article" date="2018" name="New Phytol.">
        <title>Phylogenomics of Endogonaceae and evolution of mycorrhizas within Mucoromycota.</title>
        <authorList>
            <person name="Chang Y."/>
            <person name="Desiro A."/>
            <person name="Na H."/>
            <person name="Sandor L."/>
            <person name="Lipzen A."/>
            <person name="Clum A."/>
            <person name="Barry K."/>
            <person name="Grigoriev I.V."/>
            <person name="Martin F.M."/>
            <person name="Stajich J.E."/>
            <person name="Smith M.E."/>
            <person name="Bonito G."/>
            <person name="Spatafora J.W."/>
        </authorList>
    </citation>
    <scope>NUCLEOTIDE SEQUENCE [LARGE SCALE GENOMIC DNA]</scope>
    <source>
        <strain evidence="3 4">GMNB39</strain>
    </source>
</reference>
<dbReference type="SUPFAM" id="SSF82199">
    <property type="entry name" value="SET domain"/>
    <property type="match status" value="1"/>
</dbReference>
<evidence type="ECO:0000313" key="3">
    <source>
        <dbReference type="EMBL" id="RUP44604.1"/>
    </source>
</evidence>
<feature type="compositionally biased region" description="Basic and acidic residues" evidence="1">
    <location>
        <begin position="252"/>
        <end position="268"/>
    </location>
</feature>
<dbReference type="PANTHER" id="PTHR46088:SF1">
    <property type="entry name" value="TUBULIN--TYROSINE LIGASE-LIKE PROTEIN 12"/>
    <property type="match status" value="1"/>
</dbReference>
<dbReference type="InterPro" id="IPR057954">
    <property type="entry name" value="SET_TTL12"/>
</dbReference>
<dbReference type="AlphaFoldDB" id="A0A433D192"/>
<accession>A0A433D192</accession>
<evidence type="ECO:0000313" key="4">
    <source>
        <dbReference type="Proteomes" id="UP000268093"/>
    </source>
</evidence>
<feature type="region of interest" description="Disordered" evidence="1">
    <location>
        <begin position="247"/>
        <end position="268"/>
    </location>
</feature>
<dbReference type="InterPro" id="IPR046341">
    <property type="entry name" value="SET_dom_sf"/>
</dbReference>
<feature type="domain" description="Tubulin--tyrosine ligase-like protein 12 SET-like" evidence="2">
    <location>
        <begin position="5"/>
        <end position="71"/>
    </location>
</feature>
<organism evidence="3 4">
    <name type="scientific">Jimgerdemannia flammicorona</name>
    <dbReference type="NCBI Taxonomy" id="994334"/>
    <lineage>
        <taxon>Eukaryota</taxon>
        <taxon>Fungi</taxon>
        <taxon>Fungi incertae sedis</taxon>
        <taxon>Mucoromycota</taxon>
        <taxon>Mucoromycotina</taxon>
        <taxon>Endogonomycetes</taxon>
        <taxon>Endogonales</taxon>
        <taxon>Endogonaceae</taxon>
        <taxon>Jimgerdemannia</taxon>
    </lineage>
</organism>
<dbReference type="GO" id="GO:0005737">
    <property type="term" value="C:cytoplasm"/>
    <property type="evidence" value="ECO:0007669"/>
    <property type="project" value="TreeGrafter"/>
</dbReference>
<protein>
    <recommendedName>
        <fullName evidence="2">Tubulin--tyrosine ligase-like protein 12 SET-like domain-containing protein</fullName>
    </recommendedName>
</protein>
<gene>
    <name evidence="3" type="ORF">BC936DRAFT_149228</name>
</gene>
<evidence type="ECO:0000259" key="2">
    <source>
        <dbReference type="Pfam" id="PF25556"/>
    </source>
</evidence>
<sequence>MITDVMDELGSAIGHSDVPNVRIAPFFYLETNTCYTVAWSTQDVAVGEKLTRDYMATTKDPACREAISCVYLPDALDRLSDKFVELNRKRVRDLDARAVITFKGAKDVDVDDLGDAMRAVSIDVPTSGPEPEPKRKFVYYTDHPLLAASIAYSPHFIRTTERDEADIVWVCYTLSDPRPVKRSSDVASAPQCVNQFPNQNLLTVKDLLIATLHAYFGYAELKGWVPRTYNLNTECREWLGEVVERRKRQGKREKGGSGLRDGRECVDH</sequence>
<name>A0A433D192_9FUNG</name>
<proteinExistence type="predicted"/>